<evidence type="ECO:0008006" key="3">
    <source>
        <dbReference type="Google" id="ProtNLM"/>
    </source>
</evidence>
<evidence type="ECO:0000313" key="2">
    <source>
        <dbReference type="Proteomes" id="UP001054897"/>
    </source>
</evidence>
<sequence>MSLAGLLLGACSNQAVQQEQAPSAAENDQRLVGIWAMLPLRNGIANVAEYRADGKVLLHSFNCAEPDKRGIEESDYRFSENGRTIHVSSPQRAFDLQVLDLQPNSMKLGMQVAGFELNFSYLKRNEVAPLCALYVEPQVDESKQSAFKASDFVAAPYIPAHADIERYMGRWVNEKEELQFEVIKDSSGRAKLHHASDKNWHYLFNDMNWQGDELHYQSFAYSDQPRLFSHPFHKSQHRSILSPQAEAGKIRYSFFIGQKRFDYILMREQ</sequence>
<evidence type="ECO:0000313" key="1">
    <source>
        <dbReference type="EMBL" id="USR39893.1"/>
    </source>
</evidence>
<reference evidence="1" key="1">
    <citation type="submission" date="2022-06" db="EMBL/GenBank/DDBJ databases">
        <title>Complete genome of Pseudomonas hydrolytica DSWY01T.</title>
        <authorList>
            <person name="Jung J."/>
            <person name="Jeon C.O."/>
        </authorList>
    </citation>
    <scope>NUCLEOTIDE SEQUENCE</scope>
    <source>
        <strain evidence="1">DSWY01</strain>
    </source>
</reference>
<keyword evidence="2" id="KW-1185">Reference proteome</keyword>
<dbReference type="GeneID" id="300079358"/>
<dbReference type="Proteomes" id="UP001054897">
    <property type="component" value="Chromosome"/>
</dbReference>
<accession>A0ABY5A7Q8</accession>
<protein>
    <recommendedName>
        <fullName evidence="3">Lipoprotein</fullName>
    </recommendedName>
</protein>
<gene>
    <name evidence="1" type="ORF">L1F06_000215</name>
</gene>
<dbReference type="EMBL" id="CP099397">
    <property type="protein sequence ID" value="USR39893.1"/>
    <property type="molecule type" value="Genomic_DNA"/>
</dbReference>
<dbReference type="RefSeq" id="WP_252576713.1">
    <property type="nucleotide sequence ID" value="NZ_CAXYQR010000002.1"/>
</dbReference>
<organism evidence="1 2">
    <name type="scientific">Ectopseudomonas hydrolytica</name>
    <dbReference type="NCBI Taxonomy" id="2493633"/>
    <lineage>
        <taxon>Bacteria</taxon>
        <taxon>Pseudomonadati</taxon>
        <taxon>Pseudomonadota</taxon>
        <taxon>Gammaproteobacteria</taxon>
        <taxon>Pseudomonadales</taxon>
        <taxon>Pseudomonadaceae</taxon>
        <taxon>Ectopseudomonas</taxon>
    </lineage>
</organism>
<proteinExistence type="predicted"/>
<name>A0ABY5A7Q8_9GAMM</name>